<dbReference type="InterPro" id="IPR016064">
    <property type="entry name" value="NAD/diacylglycerol_kinase_sf"/>
</dbReference>
<dbReference type="PANTHER" id="PTHR13158">
    <property type="match status" value="1"/>
</dbReference>
<accession>A0A0N4UP94</accession>
<dbReference type="Proteomes" id="UP000038040">
    <property type="component" value="Unplaced"/>
</dbReference>
<dbReference type="Pfam" id="PF01513">
    <property type="entry name" value="NAD_kinase"/>
    <property type="match status" value="1"/>
</dbReference>
<dbReference type="Gene3D" id="3.40.50.10330">
    <property type="entry name" value="Probable inorganic polyphosphate/atp-NAD kinase, domain 1"/>
    <property type="match status" value="1"/>
</dbReference>
<reference evidence="10" key="1">
    <citation type="submission" date="2017-02" db="UniProtKB">
        <authorList>
            <consortium name="WormBaseParasite"/>
        </authorList>
    </citation>
    <scope>IDENTIFICATION</scope>
</reference>
<evidence type="ECO:0000313" key="7">
    <source>
        <dbReference type="EMBL" id="VDN53409.1"/>
    </source>
</evidence>
<dbReference type="AlphaFoldDB" id="A0A0N4UP94"/>
<protein>
    <recommendedName>
        <fullName evidence="2">NAD(+) kinase</fullName>
        <ecNumber evidence="2">2.7.1.23</ecNumber>
    </recommendedName>
</protein>
<evidence type="ECO:0000256" key="3">
    <source>
        <dbReference type="ARBA" id="ARBA00022679"/>
    </source>
</evidence>
<keyword evidence="6" id="KW-0520">NAD</keyword>
<dbReference type="Proteomes" id="UP000274756">
    <property type="component" value="Unassembled WGS sequence"/>
</dbReference>
<dbReference type="SUPFAM" id="SSF111331">
    <property type="entry name" value="NAD kinase/diacylglycerol kinase-like"/>
    <property type="match status" value="1"/>
</dbReference>
<dbReference type="STRING" id="318479.A0A0N4UP94"/>
<proteinExistence type="inferred from homology"/>
<evidence type="ECO:0000256" key="4">
    <source>
        <dbReference type="ARBA" id="ARBA00022777"/>
    </source>
</evidence>
<dbReference type="Gene3D" id="2.60.200.30">
    <property type="entry name" value="Probable inorganic polyphosphate/atp-NAD kinase, domain 2"/>
    <property type="match status" value="1"/>
</dbReference>
<dbReference type="InterPro" id="IPR002504">
    <property type="entry name" value="NADK"/>
</dbReference>
<keyword evidence="4" id="KW-0418">Kinase</keyword>
<evidence type="ECO:0000313" key="9">
    <source>
        <dbReference type="Proteomes" id="UP000274756"/>
    </source>
</evidence>
<keyword evidence="9" id="KW-1185">Reference proteome</keyword>
<comment type="similarity">
    <text evidence="1">Belongs to the NAD kinase family.</text>
</comment>
<dbReference type="PANTHER" id="PTHR13158:SF4">
    <property type="entry name" value="NAD(+) KINASE"/>
    <property type="match status" value="1"/>
</dbReference>
<dbReference type="EMBL" id="UYYG01000128">
    <property type="protein sequence ID" value="VDN53409.1"/>
    <property type="molecule type" value="Genomic_DNA"/>
</dbReference>
<keyword evidence="3" id="KW-0808">Transferase</keyword>
<evidence type="ECO:0000256" key="2">
    <source>
        <dbReference type="ARBA" id="ARBA00012120"/>
    </source>
</evidence>
<dbReference type="OrthoDB" id="185618at2759"/>
<dbReference type="WBParaSite" id="DME_0000976601-mRNA-1">
    <property type="protein sequence ID" value="DME_0000976601-mRNA-1"/>
    <property type="gene ID" value="DME_0000976601"/>
</dbReference>
<dbReference type="EC" id="2.7.1.23" evidence="2"/>
<name>A0A0N4UP94_DRAME</name>
<sequence length="304" mass="33670">MGRRDHFIETRVVSGDEYLTENVEWADAVFSVGGDGTFLMAAAKVTGQKPVIGFNSDPEGSEGHLCLTGKSFHSVSEVISDLFKGKFSWIRRQRIRVTLLKVVNDERLSSESDDNENGRQINNGSFRAYNPGVPLLALNDVFMGEIHAARVSSYDVQIDNNPVIRQKSSGLTVSTGTGSTAWYYTINRLSAQDVGEILSIVNSMGLMNIEVNDQQNKEISERFSQNLLFDPSSPEMAFAIREPVYNKTFKEIPPRGFAKRIFLKSRCSDGQLVLDGSITVPFNEGSEVLLEIFNEDALLSAIQA</sequence>
<dbReference type="GO" id="GO:0006741">
    <property type="term" value="P:NADP+ biosynthetic process"/>
    <property type="evidence" value="ECO:0007669"/>
    <property type="project" value="InterPro"/>
</dbReference>
<evidence type="ECO:0000313" key="10">
    <source>
        <dbReference type="WBParaSite" id="DME_0000976601-mRNA-1"/>
    </source>
</evidence>
<dbReference type="InterPro" id="IPR017437">
    <property type="entry name" value="ATP-NAD_kinase_PpnK-typ_C"/>
</dbReference>
<gene>
    <name evidence="7" type="ORF">DME_LOCUS3382</name>
</gene>
<reference evidence="7 9" key="2">
    <citation type="submission" date="2018-11" db="EMBL/GenBank/DDBJ databases">
        <authorList>
            <consortium name="Pathogen Informatics"/>
        </authorList>
    </citation>
    <scope>NUCLEOTIDE SEQUENCE [LARGE SCALE GENOMIC DNA]</scope>
</reference>
<dbReference type="GO" id="GO:0019674">
    <property type="term" value="P:NAD+ metabolic process"/>
    <property type="evidence" value="ECO:0007669"/>
    <property type="project" value="InterPro"/>
</dbReference>
<evidence type="ECO:0000256" key="5">
    <source>
        <dbReference type="ARBA" id="ARBA00022857"/>
    </source>
</evidence>
<dbReference type="GO" id="GO:0005739">
    <property type="term" value="C:mitochondrion"/>
    <property type="evidence" value="ECO:0007669"/>
    <property type="project" value="TreeGrafter"/>
</dbReference>
<dbReference type="GO" id="GO:0003951">
    <property type="term" value="F:NAD+ kinase activity"/>
    <property type="evidence" value="ECO:0007669"/>
    <property type="project" value="UniProtKB-EC"/>
</dbReference>
<organism evidence="8 10">
    <name type="scientific">Dracunculus medinensis</name>
    <name type="common">Guinea worm</name>
    <dbReference type="NCBI Taxonomy" id="318479"/>
    <lineage>
        <taxon>Eukaryota</taxon>
        <taxon>Metazoa</taxon>
        <taxon>Ecdysozoa</taxon>
        <taxon>Nematoda</taxon>
        <taxon>Chromadorea</taxon>
        <taxon>Rhabditida</taxon>
        <taxon>Spirurina</taxon>
        <taxon>Dracunculoidea</taxon>
        <taxon>Dracunculidae</taxon>
        <taxon>Dracunculus</taxon>
    </lineage>
</organism>
<evidence type="ECO:0000256" key="1">
    <source>
        <dbReference type="ARBA" id="ARBA00010995"/>
    </source>
</evidence>
<evidence type="ECO:0000256" key="6">
    <source>
        <dbReference type="ARBA" id="ARBA00023027"/>
    </source>
</evidence>
<dbReference type="InterPro" id="IPR017438">
    <property type="entry name" value="ATP-NAD_kinase_N"/>
</dbReference>
<keyword evidence="5" id="KW-0521">NADP</keyword>
<evidence type="ECO:0000313" key="8">
    <source>
        <dbReference type="Proteomes" id="UP000038040"/>
    </source>
</evidence>